<reference evidence="11" key="1">
    <citation type="submission" date="2016-01" db="EMBL/GenBank/DDBJ databases">
        <authorList>
            <person name="Mcilroy J.S."/>
            <person name="Karst M S."/>
            <person name="Albertsen M."/>
        </authorList>
    </citation>
    <scope>NUCLEOTIDE SEQUENCE</scope>
    <source>
        <strain evidence="11">Cfx-K</strain>
    </source>
</reference>
<dbReference type="CDD" id="cd00331">
    <property type="entry name" value="IGPS"/>
    <property type="match status" value="1"/>
</dbReference>
<organism evidence="11 12">
    <name type="scientific">Candidatus Promineifilum breve</name>
    <dbReference type="NCBI Taxonomy" id="1806508"/>
    <lineage>
        <taxon>Bacteria</taxon>
        <taxon>Bacillati</taxon>
        <taxon>Chloroflexota</taxon>
        <taxon>Ardenticatenia</taxon>
        <taxon>Candidatus Promineifilales</taxon>
        <taxon>Candidatus Promineifilaceae</taxon>
        <taxon>Candidatus Promineifilum</taxon>
    </lineage>
</organism>
<evidence type="ECO:0000256" key="8">
    <source>
        <dbReference type="ARBA" id="ARBA00023239"/>
    </source>
</evidence>
<dbReference type="NCBIfam" id="NF001377">
    <property type="entry name" value="PRK00278.2-4"/>
    <property type="match status" value="1"/>
</dbReference>
<evidence type="ECO:0000256" key="6">
    <source>
        <dbReference type="ARBA" id="ARBA00022822"/>
    </source>
</evidence>
<dbReference type="Gene3D" id="3.20.20.70">
    <property type="entry name" value="Aldolase class I"/>
    <property type="match status" value="1"/>
</dbReference>
<protein>
    <recommendedName>
        <fullName evidence="9">Indole-3-glycerol phosphate synthase</fullName>
        <shortName evidence="9">IGPS</shortName>
        <ecNumber evidence="9">4.1.1.48</ecNumber>
    </recommendedName>
</protein>
<dbReference type="AlphaFoldDB" id="A0A170PG57"/>
<evidence type="ECO:0000313" key="11">
    <source>
        <dbReference type="EMBL" id="CUS03573.2"/>
    </source>
</evidence>
<accession>A0A170PG57</accession>
<dbReference type="GO" id="GO:0004425">
    <property type="term" value="F:indole-3-glycerol-phosphate synthase activity"/>
    <property type="evidence" value="ECO:0007669"/>
    <property type="project" value="UniProtKB-UniRule"/>
</dbReference>
<dbReference type="EMBL" id="LN890655">
    <property type="protein sequence ID" value="CUS03573.2"/>
    <property type="molecule type" value="Genomic_DNA"/>
</dbReference>
<name>A0A170PG57_9CHLR</name>
<comment type="catalytic activity">
    <reaction evidence="1 9">
        <text>1-(2-carboxyphenylamino)-1-deoxy-D-ribulose 5-phosphate + H(+) = (1S,2R)-1-C-(indol-3-yl)glycerol 3-phosphate + CO2 + H2O</text>
        <dbReference type="Rhea" id="RHEA:23476"/>
        <dbReference type="ChEBI" id="CHEBI:15377"/>
        <dbReference type="ChEBI" id="CHEBI:15378"/>
        <dbReference type="ChEBI" id="CHEBI:16526"/>
        <dbReference type="ChEBI" id="CHEBI:58613"/>
        <dbReference type="ChEBI" id="CHEBI:58866"/>
        <dbReference type="EC" id="4.1.1.48"/>
    </reaction>
</comment>
<evidence type="ECO:0000256" key="2">
    <source>
        <dbReference type="ARBA" id="ARBA00004696"/>
    </source>
</evidence>
<gene>
    <name evidence="9 11" type="primary">trpC</name>
    <name evidence="11" type="ORF">CFX0092_A1695</name>
</gene>
<dbReference type="InterPro" id="IPR045186">
    <property type="entry name" value="Indole-3-glycerol_P_synth"/>
</dbReference>
<keyword evidence="8 9" id="KW-0456">Lyase</keyword>
<dbReference type="PANTHER" id="PTHR22854">
    <property type="entry name" value="TRYPTOPHAN BIOSYNTHESIS PROTEIN"/>
    <property type="match status" value="1"/>
</dbReference>
<keyword evidence="6 9" id="KW-0822">Tryptophan biosynthesis</keyword>
<dbReference type="Proteomes" id="UP000215027">
    <property type="component" value="Chromosome I"/>
</dbReference>
<sequence>MSVTNLAKRRGEMLDDIMTFHRDNLPKIMAGVPLADLRALAGVAPPPRDFEAAIRAPGVSLIAECKKASPSKGLLVHNYDAVRLAKLYEKAGARAISVLTDTRHFQGTLADLRDAREAVRVPVLRKDFMFHPYQLYEARAAGADAVLLIAAVLSDTELRELLALAGKLGMAALVEVHDEAELTRALAIGPRIIGVNNRDLQTFEVDFDATARLRALIPPGIAVVGESGLKSPDDVRAMKAAGVDGVLVGEALVRSKDIGGLVRALVNAGQ</sequence>
<dbReference type="HAMAP" id="MF_00134_B">
    <property type="entry name" value="IGPS_B"/>
    <property type="match status" value="1"/>
</dbReference>
<dbReference type="GO" id="GO:0004640">
    <property type="term" value="F:phosphoribosylanthranilate isomerase activity"/>
    <property type="evidence" value="ECO:0007669"/>
    <property type="project" value="TreeGrafter"/>
</dbReference>
<dbReference type="InterPro" id="IPR013785">
    <property type="entry name" value="Aldolase_TIM"/>
</dbReference>
<comment type="similarity">
    <text evidence="3 9">Belongs to the TrpC family.</text>
</comment>
<dbReference type="RefSeq" id="WP_095043041.1">
    <property type="nucleotide sequence ID" value="NZ_LN890655.1"/>
</dbReference>
<keyword evidence="12" id="KW-1185">Reference proteome</keyword>
<evidence type="ECO:0000313" key="12">
    <source>
        <dbReference type="Proteomes" id="UP000215027"/>
    </source>
</evidence>
<dbReference type="OrthoDB" id="9804217at2"/>
<dbReference type="GO" id="GO:0000162">
    <property type="term" value="P:L-tryptophan biosynthetic process"/>
    <property type="evidence" value="ECO:0007669"/>
    <property type="project" value="UniProtKB-UniRule"/>
</dbReference>
<evidence type="ECO:0000256" key="5">
    <source>
        <dbReference type="ARBA" id="ARBA00022793"/>
    </source>
</evidence>
<evidence type="ECO:0000256" key="3">
    <source>
        <dbReference type="ARBA" id="ARBA00008737"/>
    </source>
</evidence>
<dbReference type="EC" id="4.1.1.48" evidence="9"/>
<evidence type="ECO:0000256" key="7">
    <source>
        <dbReference type="ARBA" id="ARBA00023141"/>
    </source>
</evidence>
<dbReference type="InterPro" id="IPR001468">
    <property type="entry name" value="Indole-3-GlycerolPSynthase_CS"/>
</dbReference>
<evidence type="ECO:0000259" key="10">
    <source>
        <dbReference type="Pfam" id="PF00218"/>
    </source>
</evidence>
<dbReference type="SUPFAM" id="SSF51366">
    <property type="entry name" value="Ribulose-phoshate binding barrel"/>
    <property type="match status" value="1"/>
</dbReference>
<keyword evidence="5 9" id="KW-0210">Decarboxylase</keyword>
<dbReference type="InterPro" id="IPR013798">
    <property type="entry name" value="Indole-3-glycerol_P_synth_dom"/>
</dbReference>
<feature type="domain" description="Indole-3-glycerol phosphate synthase" evidence="10">
    <location>
        <begin position="14"/>
        <end position="265"/>
    </location>
</feature>
<dbReference type="KEGG" id="pbf:CFX0092_A1695"/>
<dbReference type="InterPro" id="IPR011060">
    <property type="entry name" value="RibuloseP-bd_barrel"/>
</dbReference>
<proteinExistence type="inferred from homology"/>
<keyword evidence="7 9" id="KW-0057">Aromatic amino acid biosynthesis</keyword>
<evidence type="ECO:0000256" key="1">
    <source>
        <dbReference type="ARBA" id="ARBA00001633"/>
    </source>
</evidence>
<dbReference type="UniPathway" id="UPA00035">
    <property type="reaction ID" value="UER00043"/>
</dbReference>
<comment type="pathway">
    <text evidence="2 9">Amino-acid biosynthesis; L-tryptophan biosynthesis; L-tryptophan from chorismate: step 4/5.</text>
</comment>
<evidence type="ECO:0000256" key="9">
    <source>
        <dbReference type="HAMAP-Rule" id="MF_00134"/>
    </source>
</evidence>
<dbReference type="PANTHER" id="PTHR22854:SF2">
    <property type="entry name" value="INDOLE-3-GLYCEROL-PHOSPHATE SYNTHASE"/>
    <property type="match status" value="1"/>
</dbReference>
<dbReference type="PROSITE" id="PS00614">
    <property type="entry name" value="IGPS"/>
    <property type="match status" value="1"/>
</dbReference>
<dbReference type="FunFam" id="3.20.20.70:FF:000024">
    <property type="entry name" value="Indole-3-glycerol phosphate synthase"/>
    <property type="match status" value="1"/>
</dbReference>
<dbReference type="Pfam" id="PF00218">
    <property type="entry name" value="IGPS"/>
    <property type="match status" value="1"/>
</dbReference>
<keyword evidence="4 9" id="KW-0028">Amino-acid biosynthesis</keyword>
<evidence type="ECO:0000256" key="4">
    <source>
        <dbReference type="ARBA" id="ARBA00022605"/>
    </source>
</evidence>